<dbReference type="GO" id="GO:0016787">
    <property type="term" value="F:hydrolase activity"/>
    <property type="evidence" value="ECO:0007669"/>
    <property type="project" value="UniProtKB-KW"/>
</dbReference>
<dbReference type="SUPFAM" id="SSF81296">
    <property type="entry name" value="E set domains"/>
    <property type="match status" value="1"/>
</dbReference>
<reference evidence="4" key="1">
    <citation type="journal article" date="2019" name="Int. J. Syst. Evol. Microbiol.">
        <title>The Global Catalogue of Microorganisms (GCM) 10K type strain sequencing project: providing services to taxonomists for standard genome sequencing and annotation.</title>
        <authorList>
            <consortium name="The Broad Institute Genomics Platform"/>
            <consortium name="The Broad Institute Genome Sequencing Center for Infectious Disease"/>
            <person name="Wu L."/>
            <person name="Ma J."/>
        </authorList>
    </citation>
    <scope>NUCLEOTIDE SEQUENCE [LARGE SCALE GENOMIC DNA]</scope>
    <source>
        <strain evidence="4">CGMCC 1.10992</strain>
    </source>
</reference>
<dbReference type="InterPro" id="IPR014756">
    <property type="entry name" value="Ig_E-set"/>
</dbReference>
<dbReference type="Gene3D" id="2.60.40.10">
    <property type="entry name" value="Immunoglobulins"/>
    <property type="match status" value="1"/>
</dbReference>
<dbReference type="Gene3D" id="2.60.40.1180">
    <property type="entry name" value="Golgi alpha-mannosidase II"/>
    <property type="match status" value="1"/>
</dbReference>
<keyword evidence="3" id="KW-0378">Hydrolase</keyword>
<dbReference type="InterPro" id="IPR013783">
    <property type="entry name" value="Ig-like_fold"/>
</dbReference>
<dbReference type="SUPFAM" id="SSF51445">
    <property type="entry name" value="(Trans)glycosidases"/>
    <property type="match status" value="1"/>
</dbReference>
<dbReference type="InterPro" id="IPR045857">
    <property type="entry name" value="O16G_dom_2"/>
</dbReference>
<dbReference type="Gene3D" id="3.90.400.10">
    <property type="entry name" value="Oligo-1,6-glucosidase, Domain 2"/>
    <property type="match status" value="1"/>
</dbReference>
<evidence type="ECO:0000256" key="1">
    <source>
        <dbReference type="ARBA" id="ARBA00008061"/>
    </source>
</evidence>
<feature type="domain" description="Glycosyl hydrolase family 13 catalytic" evidence="2">
    <location>
        <begin position="99"/>
        <end position="492"/>
    </location>
</feature>
<dbReference type="Pfam" id="PF00128">
    <property type="entry name" value="Alpha-amylase"/>
    <property type="match status" value="1"/>
</dbReference>
<dbReference type="InterPro" id="IPR006047">
    <property type="entry name" value="GH13_cat_dom"/>
</dbReference>
<dbReference type="Proteomes" id="UP001597380">
    <property type="component" value="Unassembled WGS sequence"/>
</dbReference>
<comment type="caution">
    <text evidence="3">The sequence shown here is derived from an EMBL/GenBank/DDBJ whole genome shotgun (WGS) entry which is preliminary data.</text>
</comment>
<evidence type="ECO:0000313" key="3">
    <source>
        <dbReference type="EMBL" id="MFD2097711.1"/>
    </source>
</evidence>
<gene>
    <name evidence="3" type="ORF">ACFSJ3_17105</name>
</gene>
<dbReference type="PANTHER" id="PTHR10357">
    <property type="entry name" value="ALPHA-AMYLASE FAMILY MEMBER"/>
    <property type="match status" value="1"/>
</dbReference>
<comment type="similarity">
    <text evidence="1">Belongs to the glycosyl hydrolase 13 family.</text>
</comment>
<name>A0ABW4XQ67_9GAMM</name>
<dbReference type="InterPro" id="IPR017853">
    <property type="entry name" value="GH"/>
</dbReference>
<proteinExistence type="inferred from homology"/>
<sequence length="721" mass="80725">MGLKLGRQNLVNGCVSPGRTLLMTSLCLATFSLCVTTDAAPAVSSHSSIILPITSLAIANESYAELAALQKASAEPAPAPATQAPEDNIEWYRHATGYHIWLKSFADGDGDQIGDFKGIIQRFDYLNDGNPASYADLGVDLILLSPFYQSARQSNDPLDNIHGYDVTDYYQINPLFGDEEDLKALLALAKSRGVKVLFDFVPGYTSVEHPWFKSSRAGGKYKSWYPWRDEAPTDWEDAWGGGEWHHVWKPADGRYFYTYFQSEEIADLDHHNPLVREEMAKVLRYWLDFGFDGARVDGTPYLIEDGPTLQADRPATFELLKQYRQIADSYQPAKVLVGELWRPKEQAGRYFGNGQDSLQLGFDFNWAWEAAEVAAGDPSGFGSSGLTELWRYQARHFPAGYQTMTFLSNHDSYLPRPMTRHNGNANQVAMAAALQLLGPGTPMIYYGNELGLTGKVRPDVELRGLFNWQDEAKQTQQANSLLQQYRTYLQIRHQYPVTKSGQFTSLRAHQSDVFALARYNQNEAIVLVLNVAKTKRTISLDLSSLKHSALQKEGIYLSPLLGDQSHAQTILDGNYDRVRIENVPEQSVTALYLGQRQADLIAAYPGDIEAITTPVMLRGPKLDSLYLRGSMNGWDGSSPMTTDESGVWTVDTVLSAGQYEYKFEVRGESTWGLNWGDNEGDGQGDVDGHNIRLRISESGCYRFSFDANSRRYQVEASERCR</sequence>
<organism evidence="3 4">
    <name type="scientific">Corallincola platygyrae</name>
    <dbReference type="NCBI Taxonomy" id="1193278"/>
    <lineage>
        <taxon>Bacteria</taxon>
        <taxon>Pseudomonadati</taxon>
        <taxon>Pseudomonadota</taxon>
        <taxon>Gammaproteobacteria</taxon>
        <taxon>Alteromonadales</taxon>
        <taxon>Psychromonadaceae</taxon>
        <taxon>Corallincola</taxon>
    </lineage>
</organism>
<dbReference type="RefSeq" id="WP_345341910.1">
    <property type="nucleotide sequence ID" value="NZ_BAABLI010000032.1"/>
</dbReference>
<dbReference type="Gene3D" id="3.20.20.80">
    <property type="entry name" value="Glycosidases"/>
    <property type="match status" value="1"/>
</dbReference>
<dbReference type="PANTHER" id="PTHR10357:SF179">
    <property type="entry name" value="NEUTRAL AND BASIC AMINO ACID TRANSPORT PROTEIN RBAT"/>
    <property type="match status" value="1"/>
</dbReference>
<keyword evidence="4" id="KW-1185">Reference proteome</keyword>
<dbReference type="EMBL" id="JBHUHT010000028">
    <property type="protein sequence ID" value="MFD2097711.1"/>
    <property type="molecule type" value="Genomic_DNA"/>
</dbReference>
<protein>
    <submittedName>
        <fullName evidence="3">Alpha-amylase family glycosyl hydrolase</fullName>
    </submittedName>
</protein>
<evidence type="ECO:0000313" key="4">
    <source>
        <dbReference type="Proteomes" id="UP001597380"/>
    </source>
</evidence>
<dbReference type="InterPro" id="IPR013780">
    <property type="entry name" value="Glyco_hydro_b"/>
</dbReference>
<accession>A0ABW4XQ67</accession>
<dbReference type="SMART" id="SM00642">
    <property type="entry name" value="Aamy"/>
    <property type="match status" value="1"/>
</dbReference>
<evidence type="ECO:0000259" key="2">
    <source>
        <dbReference type="SMART" id="SM00642"/>
    </source>
</evidence>